<dbReference type="Pfam" id="PF01613">
    <property type="entry name" value="Flavin_Reduct"/>
    <property type="match status" value="1"/>
</dbReference>
<evidence type="ECO:0000313" key="4">
    <source>
        <dbReference type="Proteomes" id="UP000239297"/>
    </source>
</evidence>
<proteinExistence type="predicted"/>
<dbReference type="EMBL" id="PRKW01000006">
    <property type="protein sequence ID" value="PPB48284.1"/>
    <property type="molecule type" value="Genomic_DNA"/>
</dbReference>
<dbReference type="GO" id="GO:0042602">
    <property type="term" value="F:riboflavin reductase (NADPH) activity"/>
    <property type="evidence" value="ECO:0007669"/>
    <property type="project" value="TreeGrafter"/>
</dbReference>
<dbReference type="SMART" id="SM00903">
    <property type="entry name" value="Flavin_Reduct"/>
    <property type="match status" value="1"/>
</dbReference>
<dbReference type="InterPro" id="IPR002563">
    <property type="entry name" value="Flavin_Rdtase-like_dom"/>
</dbReference>
<dbReference type="OrthoDB" id="8901155at2"/>
<dbReference type="PANTHER" id="PTHR30466:SF1">
    <property type="entry name" value="FMN REDUCTASE (NADH) RUTF"/>
    <property type="match status" value="1"/>
</dbReference>
<name>A0A2S5IUP7_9MICC</name>
<organism evidence="3 4">
    <name type="scientific">Arthrobacter pityocampae</name>
    <dbReference type="NCBI Taxonomy" id="547334"/>
    <lineage>
        <taxon>Bacteria</taxon>
        <taxon>Bacillati</taxon>
        <taxon>Actinomycetota</taxon>
        <taxon>Actinomycetes</taxon>
        <taxon>Micrococcales</taxon>
        <taxon>Micrococcaceae</taxon>
        <taxon>Arthrobacter</taxon>
    </lineage>
</organism>
<dbReference type="InterPro" id="IPR012349">
    <property type="entry name" value="Split_barrel_FMN-bd"/>
</dbReference>
<evidence type="ECO:0000259" key="2">
    <source>
        <dbReference type="SMART" id="SM00903"/>
    </source>
</evidence>
<comment type="caution">
    <text evidence="3">The sequence shown here is derived from an EMBL/GenBank/DDBJ whole genome shotgun (WGS) entry which is preliminary data.</text>
</comment>
<gene>
    <name evidence="3" type="ORF">C4K88_15135</name>
</gene>
<feature type="domain" description="Flavin reductase like" evidence="2">
    <location>
        <begin position="19"/>
        <end position="166"/>
    </location>
</feature>
<keyword evidence="1" id="KW-0560">Oxidoreductase</keyword>
<reference evidence="3 4" key="1">
    <citation type="journal article" date="2014" name="Int. J. Syst. Evol. Microbiol.">
        <title>Arthrobacter pityocampae sp. nov., isolated from Thaumetopoea pityocampa (Lep., Thaumetopoeidae).</title>
        <authorList>
            <person name="Ince I.A."/>
            <person name="Demirbag Z."/>
            <person name="Kati H."/>
        </authorList>
    </citation>
    <scope>NUCLEOTIDE SEQUENCE [LARGE SCALE GENOMIC DNA]</scope>
    <source>
        <strain evidence="3 4">Tp2</strain>
    </source>
</reference>
<dbReference type="GO" id="GO:0006208">
    <property type="term" value="P:pyrimidine nucleobase catabolic process"/>
    <property type="evidence" value="ECO:0007669"/>
    <property type="project" value="TreeGrafter"/>
</dbReference>
<evidence type="ECO:0000313" key="3">
    <source>
        <dbReference type="EMBL" id="PPB48284.1"/>
    </source>
</evidence>
<accession>A0A2S5IUP7</accession>
<dbReference type="InterPro" id="IPR050268">
    <property type="entry name" value="NADH-dep_flavin_reductase"/>
</dbReference>
<dbReference type="RefSeq" id="WP_104122456.1">
    <property type="nucleotide sequence ID" value="NZ_PRKW01000006.1"/>
</dbReference>
<evidence type="ECO:0000256" key="1">
    <source>
        <dbReference type="ARBA" id="ARBA00023002"/>
    </source>
</evidence>
<sequence>MTIPTGHPIATAELFKDAFRTHPAGIAVITAQSVDGPVGLTASSVSSVSAEPPVLAFSVSTASSSAAALIAADTLVVHLLGADQVGIAQLFATRGADRFGGAVDWRPLPTGEPLLVEAPWALRCRILHRLPVGGSMILAAEVEAIEQGDGGAAGAPLVYHNRSYHRLSDRSLLD</sequence>
<dbReference type="Proteomes" id="UP000239297">
    <property type="component" value="Unassembled WGS sequence"/>
</dbReference>
<keyword evidence="4" id="KW-1185">Reference proteome</keyword>
<dbReference type="AlphaFoldDB" id="A0A2S5IUP7"/>
<dbReference type="SUPFAM" id="SSF50475">
    <property type="entry name" value="FMN-binding split barrel"/>
    <property type="match status" value="1"/>
</dbReference>
<dbReference type="Gene3D" id="2.30.110.10">
    <property type="entry name" value="Electron Transport, Fmn-binding Protein, Chain A"/>
    <property type="match status" value="1"/>
</dbReference>
<protein>
    <submittedName>
        <fullName evidence="3">Flavin oxidoreductase</fullName>
    </submittedName>
</protein>
<dbReference type="GO" id="GO:0010181">
    <property type="term" value="F:FMN binding"/>
    <property type="evidence" value="ECO:0007669"/>
    <property type="project" value="InterPro"/>
</dbReference>
<dbReference type="PANTHER" id="PTHR30466">
    <property type="entry name" value="FLAVIN REDUCTASE"/>
    <property type="match status" value="1"/>
</dbReference>